<keyword evidence="5" id="KW-1185">Reference proteome</keyword>
<feature type="region of interest" description="Disordered" evidence="2">
    <location>
        <begin position="816"/>
        <end position="844"/>
    </location>
</feature>
<feature type="region of interest" description="Disordered" evidence="2">
    <location>
        <begin position="131"/>
        <end position="162"/>
    </location>
</feature>
<proteinExistence type="predicted"/>
<comment type="caution">
    <text evidence="4">The sequence shown here is derived from an EMBL/GenBank/DDBJ whole genome shotgun (WGS) entry which is preliminary data.</text>
</comment>
<evidence type="ECO:0000256" key="1">
    <source>
        <dbReference type="ARBA" id="ARBA00023054"/>
    </source>
</evidence>
<feature type="compositionally biased region" description="Polar residues" evidence="2">
    <location>
        <begin position="819"/>
        <end position="844"/>
    </location>
</feature>
<feature type="domain" description="Schwannomin interacting protein 1 C-terminal" evidence="3">
    <location>
        <begin position="573"/>
        <end position="817"/>
    </location>
</feature>
<dbReference type="EMBL" id="JBDJPC010000002">
    <property type="protein sequence ID" value="KAL1514282.1"/>
    <property type="molecule type" value="Genomic_DNA"/>
</dbReference>
<gene>
    <name evidence="4" type="ORF">ABEB36_003563</name>
</gene>
<evidence type="ECO:0000259" key="3">
    <source>
        <dbReference type="Pfam" id="PF10148"/>
    </source>
</evidence>
<feature type="region of interest" description="Disordered" evidence="2">
    <location>
        <begin position="359"/>
        <end position="380"/>
    </location>
</feature>
<dbReference type="AlphaFoldDB" id="A0ABD1FCS0"/>
<feature type="compositionally biased region" description="Polar residues" evidence="2">
    <location>
        <begin position="308"/>
        <end position="320"/>
    </location>
</feature>
<dbReference type="Pfam" id="PF10148">
    <property type="entry name" value="SCHIP-1_C"/>
    <property type="match status" value="1"/>
</dbReference>
<feature type="region of interest" description="Disordered" evidence="2">
    <location>
        <begin position="566"/>
        <end position="606"/>
    </location>
</feature>
<evidence type="ECO:0000313" key="4">
    <source>
        <dbReference type="EMBL" id="KAL1514282.1"/>
    </source>
</evidence>
<evidence type="ECO:0000313" key="5">
    <source>
        <dbReference type="Proteomes" id="UP001566132"/>
    </source>
</evidence>
<protein>
    <recommendedName>
        <fullName evidence="3">Schwannomin interacting protein 1 C-terminal domain-containing protein</fullName>
    </recommendedName>
</protein>
<accession>A0ABD1FCS0</accession>
<feature type="region of interest" description="Disordered" evidence="2">
    <location>
        <begin position="231"/>
        <end position="267"/>
    </location>
</feature>
<organism evidence="4 5">
    <name type="scientific">Hypothenemus hampei</name>
    <name type="common">Coffee berry borer</name>
    <dbReference type="NCBI Taxonomy" id="57062"/>
    <lineage>
        <taxon>Eukaryota</taxon>
        <taxon>Metazoa</taxon>
        <taxon>Ecdysozoa</taxon>
        <taxon>Arthropoda</taxon>
        <taxon>Hexapoda</taxon>
        <taxon>Insecta</taxon>
        <taxon>Pterygota</taxon>
        <taxon>Neoptera</taxon>
        <taxon>Endopterygota</taxon>
        <taxon>Coleoptera</taxon>
        <taxon>Polyphaga</taxon>
        <taxon>Cucujiformia</taxon>
        <taxon>Curculionidae</taxon>
        <taxon>Scolytinae</taxon>
        <taxon>Hypothenemus</taxon>
    </lineage>
</organism>
<evidence type="ECO:0000256" key="2">
    <source>
        <dbReference type="SAM" id="MobiDB-lite"/>
    </source>
</evidence>
<sequence length="859" mass="97555">MRLKSSNGALQVVYNRNNDPLQSPKRINTIQNTNYTQNLQHVTTNQISHTANKTHELTIDDVTALKTITQEFQEYHSGQKSHFININRLNINNTLATQLRMQVQQKNDQLMLQSPDEIFIDDDETLQSCGSSIQASPQEENRLFDSADSADSSDEGNDCSTNGKQALLRSFINPNYPGFQHLAHTLNFDEDHLTGGENNNNENFEITLDKIDSANVVENIQKIFQDKSLGLPDSELTCDHQDSSEDNYNTNSSVSETSDSNESIGGSSIAENYNVQIDEKKLMVQFEKSDCSLLDKETESNLDEQHTKSCNSEPFSSKNPKSPEILKKQAPYSLTIPTILNEKKEATLARMAKNLNARKALESKQSKESDQSKNQSNSVSYKKMGKQVPCFLPLNNIAAPSTQEISSPIEDKMADATLSNCQEDIMNIIIEESSKSMNFDQMIDSDNKKVNNMDSATELQQIETHIRKIKSETISHMEKNIQYEMNALSMHLRRPKDYNQQCGSLITFPKQEFSKRETLNRRSVPVFRGRKKPINSDYLAEFDVFNMETAMPKIDLEAIENHLKSAKEDERRRQTDREEIRRRLAMGSEDDYCTDRPGRKSSLQSRLQSGMNLQICFMNDTVSDNESPSSDNECPLTNPKPAKTLRQNNSQNKNLNCSNGVQPAQRPVSLSLHPTPQFQSGNTMENDFFTKQARLQTEARMALAQAKEMARMQMEIEKQKLKKSPITEMVRHSLEKIGIPFPENKRRLSRQILTDMNVAQLQVIVNDLHTQIETLNEQLVKFLMDRDDLHMEQDSMLVDIEDLTRYLGAKEQVAKEQNLAPTPQNNNLTEPMSATSSPLASLNNTVRPHLNRIASLVKK</sequence>
<feature type="compositionally biased region" description="Basic and acidic residues" evidence="2">
    <location>
        <begin position="359"/>
        <end position="371"/>
    </location>
</feature>
<reference evidence="4 5" key="1">
    <citation type="submission" date="2024-05" db="EMBL/GenBank/DDBJ databases">
        <title>Genetic variation in Jamaican populations of the coffee berry borer (Hypothenemus hampei).</title>
        <authorList>
            <person name="Errbii M."/>
            <person name="Myrie A."/>
        </authorList>
    </citation>
    <scope>NUCLEOTIDE SEQUENCE [LARGE SCALE GENOMIC DNA]</scope>
    <source>
        <strain evidence="4">JA-Hopewell-2020-01-JO</strain>
        <tissue evidence="4">Whole body</tissue>
    </source>
</reference>
<feature type="compositionally biased region" description="Polar residues" evidence="2">
    <location>
        <begin position="621"/>
        <end position="632"/>
    </location>
</feature>
<dbReference type="PANTHER" id="PTHR13103:SF2">
    <property type="entry name" value="IQCJ-SCHIP1 READTHROUGH TRANSCRIPT PROTEIN-RELATED"/>
    <property type="match status" value="1"/>
</dbReference>
<keyword evidence="1" id="KW-0175">Coiled coil</keyword>
<dbReference type="InterPro" id="IPR015649">
    <property type="entry name" value="SCHIP_1_C"/>
</dbReference>
<dbReference type="PANTHER" id="PTHR13103">
    <property type="entry name" value="SCHWANNOMIN INTERACTING PROTEIN 1"/>
    <property type="match status" value="1"/>
</dbReference>
<feature type="compositionally biased region" description="Basic and acidic residues" evidence="2">
    <location>
        <begin position="566"/>
        <end position="582"/>
    </location>
</feature>
<name>A0ABD1FCS0_HYPHA</name>
<feature type="compositionally biased region" description="Low complexity" evidence="2">
    <location>
        <begin position="249"/>
        <end position="263"/>
    </location>
</feature>
<feature type="compositionally biased region" description="Low complexity" evidence="2">
    <location>
        <begin position="647"/>
        <end position="659"/>
    </location>
</feature>
<feature type="region of interest" description="Disordered" evidence="2">
    <location>
        <begin position="621"/>
        <end position="670"/>
    </location>
</feature>
<dbReference type="Proteomes" id="UP001566132">
    <property type="component" value="Unassembled WGS sequence"/>
</dbReference>
<feature type="compositionally biased region" description="Basic and acidic residues" evidence="2">
    <location>
        <begin position="298"/>
        <end position="307"/>
    </location>
</feature>
<dbReference type="InterPro" id="IPR039045">
    <property type="entry name" value="SCHIP_1"/>
</dbReference>
<feature type="region of interest" description="Disordered" evidence="2">
    <location>
        <begin position="298"/>
        <end position="329"/>
    </location>
</feature>